<accession>A0A3E1P3L1</accession>
<dbReference type="PANTHER" id="PTHR44167:SF30">
    <property type="entry name" value="PHOSPHORYLASE KINASE"/>
    <property type="match status" value="1"/>
</dbReference>
<dbReference type="PRINTS" id="PR01950">
    <property type="entry name" value="LANCSUPER"/>
</dbReference>
<dbReference type="SUPFAM" id="SSF56112">
    <property type="entry name" value="Protein kinase-like (PK-like)"/>
    <property type="match status" value="1"/>
</dbReference>
<dbReference type="GO" id="GO:0004674">
    <property type="term" value="F:protein serine/threonine kinase activity"/>
    <property type="evidence" value="ECO:0007669"/>
    <property type="project" value="TreeGrafter"/>
</dbReference>
<dbReference type="SMART" id="SM00220">
    <property type="entry name" value="S_TKc"/>
    <property type="match status" value="1"/>
</dbReference>
<dbReference type="Proteomes" id="UP000261174">
    <property type="component" value="Unassembled WGS sequence"/>
</dbReference>
<comment type="caution">
    <text evidence="2">The sequence shown here is derived from an EMBL/GenBank/DDBJ whole genome shotgun (WGS) entry which is preliminary data.</text>
</comment>
<name>A0A3E1P3L1_9BACT</name>
<sequence length="880" mass="101545">MYEKKINLVENTANVIVISYEDLLKTFGIQQFSSVGFYLKVGKSDQLEGWIFHISFRLRDIDLLARNLLPYLIRHNLSFQLPVNSDIHSMILNCHLGYSNLGKVLTIFPNRTSNLSILANELIEISTNLKGPAIPTDILLGNQVYTRYGSYESYEPKYITNPEGVKILDQETIPFKKYPWLSWPFKNPQKTTFIQKGEILNGKYFISEIIKPDAKGFVIKALFQKNLFTYKYCIIKEGKMGMAEDKYGREIGHRLIWQMDLHKKLQNFIPIPQVLDFFQEQSNSYLVFSYIKGITLGNLLYKLTAGNHWDDIAQKSRIHIIDIVLKSILIVKNLHKKNFVHRDLNAENFLINKENKVWIIDMELAYDLTLDYPNPPFEKGTEGYMSPEQESLAIPTFEQDIFSIGALMVKCFIQFEPSKFDLLDSKLLKNKFDFFCKDTFLVDLILSCFETESKNRPSLDKIQKSLEEFKTRTIKNNSTRKTNSLDRQFLGDIISQSISSLTTNGATSSDGIWNCSNSKNDNFVGNARYDRTIDLGLDKGISGVFYLLSKAKSIGFYIDLISDTIDKNVIFLEKYFNSQKNEIHSGLYSGKSGIALAISSLIEANIIPISEKNYQIIYDCFENIPTSMEMENGMAGYGISLLKCNSLLDKNFMAKNINYCIDFIINKQLPNGSWSLNSEHSKRKEILTGFNEGISGIAWFLINYMSFRPEDLIKDRIFLALDFLIKESKPYNGYKTWRISSKRNEIHDFNNGGYNILRPFIKAYSLSNEKKYKDVVEQILYSYPIHITTELFSQENGLAGLGEVYIEAWQAFKNEEWLTRAEWIAMLLSNTTYGKLQNSYWRQVNSNYLNVSLFNGNCGIIHFLLRMFSLNQISNYFSYS</sequence>
<protein>
    <recommendedName>
        <fullName evidence="1">Protein kinase domain-containing protein</fullName>
    </recommendedName>
</protein>
<dbReference type="InterPro" id="IPR011009">
    <property type="entry name" value="Kinase-like_dom_sf"/>
</dbReference>
<dbReference type="GO" id="GO:0005975">
    <property type="term" value="P:carbohydrate metabolic process"/>
    <property type="evidence" value="ECO:0007669"/>
    <property type="project" value="InterPro"/>
</dbReference>
<dbReference type="InterPro" id="IPR007822">
    <property type="entry name" value="LANC-like"/>
</dbReference>
<dbReference type="PROSITE" id="PS50011">
    <property type="entry name" value="PROTEIN_KINASE_DOM"/>
    <property type="match status" value="1"/>
</dbReference>
<dbReference type="AlphaFoldDB" id="A0A3E1P3L1"/>
<dbReference type="Pfam" id="PF25816">
    <property type="entry name" value="RamC_N"/>
    <property type="match status" value="1"/>
</dbReference>
<dbReference type="InterPro" id="IPR012341">
    <property type="entry name" value="6hp_glycosidase-like_sf"/>
</dbReference>
<dbReference type="GO" id="GO:0005524">
    <property type="term" value="F:ATP binding"/>
    <property type="evidence" value="ECO:0007669"/>
    <property type="project" value="InterPro"/>
</dbReference>
<dbReference type="Pfam" id="PF05147">
    <property type="entry name" value="LANC_like"/>
    <property type="match status" value="1"/>
</dbReference>
<dbReference type="Gene3D" id="1.10.510.10">
    <property type="entry name" value="Transferase(Phosphotransferase) domain 1"/>
    <property type="match status" value="1"/>
</dbReference>
<dbReference type="OrthoDB" id="9813021at2"/>
<dbReference type="InterPro" id="IPR057929">
    <property type="entry name" value="RamC_N"/>
</dbReference>
<dbReference type="InterPro" id="IPR000719">
    <property type="entry name" value="Prot_kinase_dom"/>
</dbReference>
<organism evidence="2 3">
    <name type="scientific">Chitinophaga silvisoli</name>
    <dbReference type="NCBI Taxonomy" id="2291814"/>
    <lineage>
        <taxon>Bacteria</taxon>
        <taxon>Pseudomonadati</taxon>
        <taxon>Bacteroidota</taxon>
        <taxon>Chitinophagia</taxon>
        <taxon>Chitinophagales</taxon>
        <taxon>Chitinophagaceae</taxon>
        <taxon>Chitinophaga</taxon>
    </lineage>
</organism>
<feature type="domain" description="Protein kinase" evidence="1">
    <location>
        <begin position="204"/>
        <end position="470"/>
    </location>
</feature>
<dbReference type="SUPFAM" id="SSF158745">
    <property type="entry name" value="LanC-like"/>
    <property type="match status" value="1"/>
</dbReference>
<evidence type="ECO:0000313" key="3">
    <source>
        <dbReference type="Proteomes" id="UP000261174"/>
    </source>
</evidence>
<dbReference type="Pfam" id="PF00069">
    <property type="entry name" value="Pkinase"/>
    <property type="match status" value="1"/>
</dbReference>
<reference evidence="2 3" key="1">
    <citation type="submission" date="2018-08" db="EMBL/GenBank/DDBJ databases">
        <title>Chitinophaga sp. K20C18050901, a novel bacterium isolated from forest soil.</title>
        <authorList>
            <person name="Wang C."/>
        </authorList>
    </citation>
    <scope>NUCLEOTIDE SEQUENCE [LARGE SCALE GENOMIC DNA]</scope>
    <source>
        <strain evidence="2 3">K20C18050901</strain>
    </source>
</reference>
<dbReference type="Gene3D" id="1.50.10.10">
    <property type="match status" value="1"/>
</dbReference>
<dbReference type="PANTHER" id="PTHR44167">
    <property type="entry name" value="OVARIAN-SPECIFIC SERINE/THREONINE-PROTEIN KINASE LOK-RELATED"/>
    <property type="match status" value="1"/>
</dbReference>
<dbReference type="EMBL" id="QTJV01000004">
    <property type="protein sequence ID" value="RFM34710.1"/>
    <property type="molecule type" value="Genomic_DNA"/>
</dbReference>
<dbReference type="GO" id="GO:0031179">
    <property type="term" value="P:peptide modification"/>
    <property type="evidence" value="ECO:0007669"/>
    <property type="project" value="InterPro"/>
</dbReference>
<proteinExistence type="predicted"/>
<gene>
    <name evidence="2" type="ORF">DXN04_15720</name>
</gene>
<dbReference type="RefSeq" id="WP_116854292.1">
    <property type="nucleotide sequence ID" value="NZ_QTJV01000004.1"/>
</dbReference>
<evidence type="ECO:0000259" key="1">
    <source>
        <dbReference type="PROSITE" id="PS50011"/>
    </source>
</evidence>
<evidence type="ECO:0000313" key="2">
    <source>
        <dbReference type="EMBL" id="RFM34710.1"/>
    </source>
</evidence>
<dbReference type="SMART" id="SM01260">
    <property type="entry name" value="LANC_like"/>
    <property type="match status" value="1"/>
</dbReference>
<keyword evidence="3" id="KW-1185">Reference proteome</keyword>